<dbReference type="KEGG" id="vg:13853672"/>
<dbReference type="Proteomes" id="UP000029777">
    <property type="component" value="Segment"/>
</dbReference>
<protein>
    <submittedName>
        <fullName evidence="2">Uncharacterized protein</fullName>
    </submittedName>
</protein>
<keyword evidence="3" id="KW-1185">Reference proteome</keyword>
<name>K4JYH2_ABHV</name>
<dbReference type="GeneID" id="13853672"/>
<sequence length="102" mass="11659">MKMRYVIFLCFVCLYARSGADEGVMDDLRANLTVVETLNPFRIRSIARAIPAVNYNGTYTAMMYIVAPLSSLMMFCFIVLLFWLCCCAPVVLTRAYDPYFIV</sequence>
<organismHost>
    <name type="scientific">Haliotidae</name>
    <name type="common">abalones</name>
    <dbReference type="NCBI Taxonomy" id="6451"/>
</organismHost>
<keyword evidence="1" id="KW-0472">Membrane</keyword>
<keyword evidence="1" id="KW-1133">Transmembrane helix</keyword>
<proteinExistence type="predicted"/>
<gene>
    <name evidence="2" type="ORF">AbHV_ORF53</name>
</gene>
<dbReference type="RefSeq" id="YP_006908703.1">
    <property type="nucleotide sequence ID" value="NC_018874.1"/>
</dbReference>
<dbReference type="EMBL" id="JX453331">
    <property type="protein sequence ID" value="AFU90063.1"/>
    <property type="molecule type" value="Genomic_DNA"/>
</dbReference>
<organism evidence="2 3">
    <name type="scientific">Abalone herpesvirus (isolate Abalone/Australia/Victoria/2009)</name>
    <name type="common">AbHV</name>
    <dbReference type="NCBI Taxonomy" id="1241371"/>
    <lineage>
        <taxon>Viruses</taxon>
        <taxon>Duplodnaviria</taxon>
        <taxon>Heunggongvirae</taxon>
        <taxon>Peploviricota</taxon>
        <taxon>Herviviricetes</taxon>
        <taxon>Herpesvirales</taxon>
        <taxon>Malacoherpesviridae</taxon>
        <taxon>Aurivirus</taxon>
        <taxon>Aurivirus haliotidmalaco1</taxon>
    </lineage>
</organism>
<evidence type="ECO:0000256" key="1">
    <source>
        <dbReference type="SAM" id="Phobius"/>
    </source>
</evidence>
<feature type="transmembrane region" description="Helical" evidence="1">
    <location>
        <begin position="72"/>
        <end position="92"/>
    </location>
</feature>
<evidence type="ECO:0000313" key="2">
    <source>
        <dbReference type="EMBL" id="AFU90063.1"/>
    </source>
</evidence>
<reference evidence="2 3" key="1">
    <citation type="submission" date="2012-08" db="EMBL/GenBank/DDBJ databases">
        <title>Abalone herpesvirus genome reveals unexpected ancestry.</title>
        <authorList>
            <person name="Savin K.W."/>
            <person name="Fegan M."/>
            <person name="Powney R."/>
            <person name="Savage D."/>
            <person name="Wong F."/>
            <person name="Sawbridge T."/>
            <person name="Helsham J."/>
            <person name="Vardy M."/>
            <person name="Cogan N."/>
            <person name="Mohammad I."/>
            <person name="Cocks B.G."/>
            <person name="Warner S."/>
        </authorList>
    </citation>
    <scope>NUCLEOTIDE SEQUENCE [LARGE SCALE GENOMIC DNA]</scope>
    <source>
        <strain evidence="3">Isolate Abalone/Australia/Victoria/2009</strain>
    </source>
</reference>
<keyword evidence="1" id="KW-0812">Transmembrane</keyword>
<evidence type="ECO:0000313" key="3">
    <source>
        <dbReference type="Proteomes" id="UP000029777"/>
    </source>
</evidence>
<accession>K4JYH2</accession>